<feature type="binding site" description="axial binding residue" evidence="2">
    <location>
        <position position="3"/>
    </location>
    <ligand>
        <name>heme b</name>
        <dbReference type="ChEBI" id="CHEBI:60344"/>
    </ligand>
    <ligandPart>
        <name>Fe</name>
        <dbReference type="ChEBI" id="CHEBI:18248"/>
    </ligandPart>
</feature>
<comment type="caution">
    <text evidence="3">The sequence shown here is derived from an EMBL/GenBank/DDBJ whole genome shotgun (WGS) entry which is preliminary data.</text>
</comment>
<dbReference type="InterPro" id="IPR019791">
    <property type="entry name" value="Haem_peroxidase_animal"/>
</dbReference>
<dbReference type="Proteomes" id="UP001497623">
    <property type="component" value="Unassembled WGS sequence"/>
</dbReference>
<keyword evidence="1" id="KW-0575">Peroxidase</keyword>
<dbReference type="GO" id="GO:0046872">
    <property type="term" value="F:metal ion binding"/>
    <property type="evidence" value="ECO:0007669"/>
    <property type="project" value="UniProtKB-KW"/>
</dbReference>
<dbReference type="InterPro" id="IPR037120">
    <property type="entry name" value="Haem_peroxidase_sf_animal"/>
</dbReference>
<keyword evidence="2" id="KW-0349">Heme</keyword>
<evidence type="ECO:0008006" key="5">
    <source>
        <dbReference type="Google" id="ProtNLM"/>
    </source>
</evidence>
<dbReference type="SUPFAM" id="SSF48113">
    <property type="entry name" value="Heme-dependent peroxidases"/>
    <property type="match status" value="1"/>
</dbReference>
<dbReference type="GO" id="GO:0020037">
    <property type="term" value="F:heme binding"/>
    <property type="evidence" value="ECO:0007669"/>
    <property type="project" value="InterPro"/>
</dbReference>
<accession>A0AAV2QFS2</accession>
<sequence>FGHTLIRDTMKGLEKNISLRFHFDDAKLLLKEGSSPGNLLQGFTKCPAPGTDAKMATTVVNHLFAIGDDPLGFDLMALNIQRGRDHGISGYTAWRKACRLSPIEDFGGLVDIMPEDVIKTFHHLYWHVQDIDLFPAAIAEFPVEDGILGPTLTCLIGQQFSYLMHGDRFWHERPTQPKPFTDAQLSHLRQQSLSSLLCKTTEMEELQPNPFLMVDAESNPLKKCSSYPKLNLLAWKTL</sequence>
<dbReference type="AlphaFoldDB" id="A0AAV2QFS2"/>
<dbReference type="PANTHER" id="PTHR11475">
    <property type="entry name" value="OXIDASE/PEROXIDASE"/>
    <property type="match status" value="1"/>
</dbReference>
<dbReference type="InterPro" id="IPR010255">
    <property type="entry name" value="Haem_peroxidase_sf"/>
</dbReference>
<feature type="non-terminal residue" evidence="3">
    <location>
        <position position="1"/>
    </location>
</feature>
<organism evidence="3 4">
    <name type="scientific">Meganyctiphanes norvegica</name>
    <name type="common">Northern krill</name>
    <name type="synonym">Thysanopoda norvegica</name>
    <dbReference type="NCBI Taxonomy" id="48144"/>
    <lineage>
        <taxon>Eukaryota</taxon>
        <taxon>Metazoa</taxon>
        <taxon>Ecdysozoa</taxon>
        <taxon>Arthropoda</taxon>
        <taxon>Crustacea</taxon>
        <taxon>Multicrustacea</taxon>
        <taxon>Malacostraca</taxon>
        <taxon>Eumalacostraca</taxon>
        <taxon>Eucarida</taxon>
        <taxon>Euphausiacea</taxon>
        <taxon>Euphausiidae</taxon>
        <taxon>Meganyctiphanes</taxon>
    </lineage>
</organism>
<proteinExistence type="predicted"/>
<dbReference type="Pfam" id="PF03098">
    <property type="entry name" value="An_peroxidase"/>
    <property type="match status" value="1"/>
</dbReference>
<name>A0AAV2QFS2_MEGNR</name>
<protein>
    <recommendedName>
        <fullName evidence="5">Peroxidase</fullName>
    </recommendedName>
</protein>
<gene>
    <name evidence="3" type="ORF">MNOR_LOCUS12470</name>
</gene>
<evidence type="ECO:0000256" key="1">
    <source>
        <dbReference type="ARBA" id="ARBA00022559"/>
    </source>
</evidence>
<dbReference type="GO" id="GO:0006979">
    <property type="term" value="P:response to oxidative stress"/>
    <property type="evidence" value="ECO:0007669"/>
    <property type="project" value="InterPro"/>
</dbReference>
<evidence type="ECO:0000256" key="2">
    <source>
        <dbReference type="PIRSR" id="PIRSR619791-2"/>
    </source>
</evidence>
<dbReference type="GO" id="GO:0004601">
    <property type="term" value="F:peroxidase activity"/>
    <property type="evidence" value="ECO:0007669"/>
    <property type="project" value="UniProtKB-KW"/>
</dbReference>
<dbReference type="EMBL" id="CAXKWB010006849">
    <property type="protein sequence ID" value="CAL4084637.1"/>
    <property type="molecule type" value="Genomic_DNA"/>
</dbReference>
<keyword evidence="2" id="KW-0408">Iron</keyword>
<keyword evidence="2" id="KW-0479">Metal-binding</keyword>
<keyword evidence="1" id="KW-0560">Oxidoreductase</keyword>
<dbReference type="PANTHER" id="PTHR11475:SF109">
    <property type="entry name" value="CHORION PEROXIDASE-LIKE PROTEIN"/>
    <property type="match status" value="1"/>
</dbReference>
<reference evidence="3 4" key="1">
    <citation type="submission" date="2024-05" db="EMBL/GenBank/DDBJ databases">
        <authorList>
            <person name="Wallberg A."/>
        </authorList>
    </citation>
    <scope>NUCLEOTIDE SEQUENCE [LARGE SCALE GENOMIC DNA]</scope>
</reference>
<evidence type="ECO:0000313" key="4">
    <source>
        <dbReference type="Proteomes" id="UP001497623"/>
    </source>
</evidence>
<evidence type="ECO:0000313" key="3">
    <source>
        <dbReference type="EMBL" id="CAL4084637.1"/>
    </source>
</evidence>
<dbReference type="PROSITE" id="PS50292">
    <property type="entry name" value="PEROXIDASE_3"/>
    <property type="match status" value="1"/>
</dbReference>
<keyword evidence="4" id="KW-1185">Reference proteome</keyword>
<dbReference type="Gene3D" id="1.10.640.10">
    <property type="entry name" value="Haem peroxidase domain superfamily, animal type"/>
    <property type="match status" value="1"/>
</dbReference>